<dbReference type="AlphaFoldDB" id="A0AAP2BID5"/>
<accession>A0AAP2BID5</accession>
<dbReference type="RefSeq" id="WP_210846292.1">
    <property type="nucleotide sequence ID" value="NZ_JAGKON010000013.1"/>
</dbReference>
<organism evidence="1 2">
    <name type="scientific">Klebsiella oxytoca</name>
    <dbReference type="NCBI Taxonomy" id="571"/>
    <lineage>
        <taxon>Bacteria</taxon>
        <taxon>Pseudomonadati</taxon>
        <taxon>Pseudomonadota</taxon>
        <taxon>Gammaproteobacteria</taxon>
        <taxon>Enterobacterales</taxon>
        <taxon>Enterobacteriaceae</taxon>
        <taxon>Klebsiella/Raoultella group</taxon>
        <taxon>Klebsiella</taxon>
    </lineage>
</organism>
<proteinExistence type="predicted"/>
<reference evidence="1 2" key="1">
    <citation type="submission" date="2021-03" db="EMBL/GenBank/DDBJ databases">
        <authorList>
            <person name="Stanton E."/>
        </authorList>
    </citation>
    <scope>NUCLEOTIDE SEQUENCE [LARGE SCALE GENOMIC DNA]</scope>
    <source>
        <strain evidence="1 2">2020EL-00037</strain>
    </source>
</reference>
<evidence type="ECO:0000313" key="1">
    <source>
        <dbReference type="EMBL" id="MBQ0600889.1"/>
    </source>
</evidence>
<name>A0AAP2BID5_KLEOX</name>
<gene>
    <name evidence="1" type="ORF">J7S78_13910</name>
</gene>
<keyword evidence="2" id="KW-1185">Reference proteome</keyword>
<sequence>MQKIPNVRKARDAIRKVGQISTPATSSIAAEALIELVRSGELLALADFVDAVLNREPDAYVKRTGLLGATPKHHVHIDFPYDGKTFPFGDYLPVFFGSMVDHE</sequence>
<comment type="caution">
    <text evidence="1">The sequence shown here is derived from an EMBL/GenBank/DDBJ whole genome shotgun (WGS) entry which is preliminary data.</text>
</comment>
<protein>
    <submittedName>
        <fullName evidence="1">Uncharacterized protein</fullName>
    </submittedName>
</protein>
<dbReference type="Proteomes" id="UP000673434">
    <property type="component" value="Unassembled WGS sequence"/>
</dbReference>
<dbReference type="EMBL" id="JAGKON010000013">
    <property type="protein sequence ID" value="MBQ0600889.1"/>
    <property type="molecule type" value="Genomic_DNA"/>
</dbReference>
<evidence type="ECO:0000313" key="2">
    <source>
        <dbReference type="Proteomes" id="UP000673434"/>
    </source>
</evidence>